<evidence type="ECO:0000313" key="1">
    <source>
        <dbReference type="EMBL" id="EOR94604.1"/>
    </source>
</evidence>
<dbReference type="STRING" id="1150600.ADIARSV_2202"/>
<gene>
    <name evidence="1" type="ORF">ADIARSV_2202</name>
</gene>
<dbReference type="AlphaFoldDB" id="R9H057"/>
<accession>R9H057</accession>
<keyword evidence="2" id="KW-1185">Reference proteome</keyword>
<dbReference type="Proteomes" id="UP000014174">
    <property type="component" value="Unassembled WGS sequence"/>
</dbReference>
<sequence length="39" mass="4580">MVKLIVEILELPLDDLDQFMANLIQENKVKKLLKLHFSV</sequence>
<comment type="caution">
    <text evidence="1">The sequence shown here is derived from an EMBL/GenBank/DDBJ whole genome shotgun (WGS) entry which is preliminary data.</text>
</comment>
<name>R9H057_9SPHI</name>
<reference evidence="1 2" key="1">
    <citation type="journal article" date="2013" name="Genome Announc.">
        <title>Draft Genome Sequence of Arcticibacter svalbardensis Strain MN12-7T, a Member of the Family Sphingobacteriaceae Isolated from an Arctic Soil Sample.</title>
        <authorList>
            <person name="Shivaji S."/>
            <person name="Ara S."/>
            <person name="Prasad S."/>
            <person name="Manasa B.P."/>
            <person name="Begum Z."/>
            <person name="Singh A."/>
            <person name="Kumar Pinnaka A."/>
        </authorList>
    </citation>
    <scope>NUCLEOTIDE SEQUENCE [LARGE SCALE GENOMIC DNA]</scope>
    <source>
        <strain evidence="1 2">MN12-7</strain>
    </source>
</reference>
<organism evidence="1 2">
    <name type="scientific">Arcticibacter svalbardensis MN12-7</name>
    <dbReference type="NCBI Taxonomy" id="1150600"/>
    <lineage>
        <taxon>Bacteria</taxon>
        <taxon>Pseudomonadati</taxon>
        <taxon>Bacteroidota</taxon>
        <taxon>Sphingobacteriia</taxon>
        <taxon>Sphingobacteriales</taxon>
        <taxon>Sphingobacteriaceae</taxon>
        <taxon>Arcticibacter</taxon>
    </lineage>
</organism>
<proteinExistence type="predicted"/>
<protein>
    <submittedName>
        <fullName evidence="1">Uncharacterized protein</fullName>
    </submittedName>
</protein>
<evidence type="ECO:0000313" key="2">
    <source>
        <dbReference type="Proteomes" id="UP000014174"/>
    </source>
</evidence>
<dbReference type="EMBL" id="AQPN01000079">
    <property type="protein sequence ID" value="EOR94604.1"/>
    <property type="molecule type" value="Genomic_DNA"/>
</dbReference>